<sequence>MRKPNYDFERSQRDKAKEIKAQLKAQKKLEQKEAAQAGVQPREDGAGDEGADTGRE</sequence>
<keyword evidence="3" id="KW-1185">Reference proteome</keyword>
<accession>A0ABV6IRV0</accession>
<reference evidence="2 3" key="1">
    <citation type="submission" date="2024-09" db="EMBL/GenBank/DDBJ databases">
        <authorList>
            <person name="Sun Q."/>
            <person name="Mori K."/>
        </authorList>
    </citation>
    <scope>NUCLEOTIDE SEQUENCE [LARGE SCALE GENOMIC DNA]</scope>
    <source>
        <strain evidence="2 3">CCM 7468</strain>
    </source>
</reference>
<feature type="compositionally biased region" description="Acidic residues" evidence="1">
    <location>
        <begin position="46"/>
        <end position="56"/>
    </location>
</feature>
<evidence type="ECO:0000256" key="1">
    <source>
        <dbReference type="SAM" id="MobiDB-lite"/>
    </source>
</evidence>
<name>A0ABV6IRV0_9PROT</name>
<organism evidence="2 3">
    <name type="scientific">Muricoccus vinaceus</name>
    <dbReference type="NCBI Taxonomy" id="424704"/>
    <lineage>
        <taxon>Bacteria</taxon>
        <taxon>Pseudomonadati</taxon>
        <taxon>Pseudomonadota</taxon>
        <taxon>Alphaproteobacteria</taxon>
        <taxon>Acetobacterales</taxon>
        <taxon>Roseomonadaceae</taxon>
        <taxon>Muricoccus</taxon>
    </lineage>
</organism>
<dbReference type="EMBL" id="JBHLVZ010000025">
    <property type="protein sequence ID" value="MFC0386171.1"/>
    <property type="molecule type" value="Genomic_DNA"/>
</dbReference>
<comment type="caution">
    <text evidence="2">The sequence shown here is derived from an EMBL/GenBank/DDBJ whole genome shotgun (WGS) entry which is preliminary data.</text>
</comment>
<feature type="compositionally biased region" description="Basic and acidic residues" evidence="1">
    <location>
        <begin position="21"/>
        <end position="33"/>
    </location>
</feature>
<dbReference type="Proteomes" id="UP001589789">
    <property type="component" value="Unassembled WGS sequence"/>
</dbReference>
<gene>
    <name evidence="2" type="ORF">ACFFIC_11535</name>
</gene>
<evidence type="ECO:0000313" key="3">
    <source>
        <dbReference type="Proteomes" id="UP001589789"/>
    </source>
</evidence>
<proteinExistence type="predicted"/>
<dbReference type="RefSeq" id="WP_377050380.1">
    <property type="nucleotide sequence ID" value="NZ_JBHLVZ010000025.1"/>
</dbReference>
<protein>
    <submittedName>
        <fullName evidence="2">Uncharacterized protein</fullName>
    </submittedName>
</protein>
<evidence type="ECO:0000313" key="2">
    <source>
        <dbReference type="EMBL" id="MFC0386171.1"/>
    </source>
</evidence>
<feature type="region of interest" description="Disordered" evidence="1">
    <location>
        <begin position="21"/>
        <end position="56"/>
    </location>
</feature>